<dbReference type="PATRIC" id="fig|1225564.3.peg.4842"/>
<name>A0A0H1R933_9HYPH</name>
<organism evidence="1 2">
    <name type="scientific">Microvirga vignae</name>
    <dbReference type="NCBI Taxonomy" id="1225564"/>
    <lineage>
        <taxon>Bacteria</taxon>
        <taxon>Pseudomonadati</taxon>
        <taxon>Pseudomonadota</taxon>
        <taxon>Alphaproteobacteria</taxon>
        <taxon>Hyphomicrobiales</taxon>
        <taxon>Methylobacteriaceae</taxon>
        <taxon>Microvirga</taxon>
    </lineage>
</organism>
<dbReference type="EMBL" id="LCYG01000046">
    <property type="protein sequence ID" value="KLK91745.1"/>
    <property type="molecule type" value="Genomic_DNA"/>
</dbReference>
<proteinExistence type="predicted"/>
<reference evidence="1 2" key="1">
    <citation type="submission" date="2015-05" db="EMBL/GenBank/DDBJ databases">
        <title>Draft genome sequence of Microvirga vignae strain BR3299, a novel nitrogen fixing bacteria isolated from Brazil semi-aired region.</title>
        <authorList>
            <person name="Zilli J.E."/>
            <person name="Passos S.R."/>
            <person name="Leite J."/>
            <person name="Baldani J.I."/>
            <person name="Xavier G.R."/>
            <person name="Rumjaneck N.G."/>
            <person name="Simoes-Araujo J.L."/>
        </authorList>
    </citation>
    <scope>NUCLEOTIDE SEQUENCE [LARGE SCALE GENOMIC DNA]</scope>
    <source>
        <strain evidence="1 2">BR3299</strain>
    </source>
</reference>
<evidence type="ECO:0000313" key="2">
    <source>
        <dbReference type="Proteomes" id="UP000035489"/>
    </source>
</evidence>
<dbReference type="STRING" id="1225564.AA309_18495"/>
<dbReference type="AlphaFoldDB" id="A0A0H1R933"/>
<gene>
    <name evidence="1" type="ORF">AA309_18495</name>
</gene>
<sequence>MLLPRRGGGLTEEALCEVMPRNPYQNRWANRRGHLRVDQKILTVTAPYGRKSAEIAQRVAHETLAHQSLQELVQQERVCKGSTL</sequence>
<dbReference type="Proteomes" id="UP000035489">
    <property type="component" value="Unassembled WGS sequence"/>
</dbReference>
<comment type="caution">
    <text evidence="1">The sequence shown here is derived from an EMBL/GenBank/DDBJ whole genome shotgun (WGS) entry which is preliminary data.</text>
</comment>
<evidence type="ECO:0000313" key="1">
    <source>
        <dbReference type="EMBL" id="KLK91745.1"/>
    </source>
</evidence>
<accession>A0A0H1R933</accession>
<protein>
    <submittedName>
        <fullName evidence="1">Uncharacterized protein</fullName>
    </submittedName>
</protein>
<keyword evidence="2" id="KW-1185">Reference proteome</keyword>